<dbReference type="OrthoDB" id="1937685at2759"/>
<protein>
    <recommendedName>
        <fullName evidence="4">FAS1 domain-containing protein</fullName>
    </recommendedName>
</protein>
<dbReference type="AlphaFoldDB" id="A0A9Q0GQM3"/>
<feature type="region of interest" description="Disordered" evidence="2">
    <location>
        <begin position="250"/>
        <end position="313"/>
    </location>
</feature>
<dbReference type="SMART" id="SM00554">
    <property type="entry name" value="FAS1"/>
    <property type="match status" value="1"/>
</dbReference>
<keyword evidence="3" id="KW-0732">Signal</keyword>
<evidence type="ECO:0000259" key="4">
    <source>
        <dbReference type="PROSITE" id="PS50213"/>
    </source>
</evidence>
<feature type="domain" description="FAS1" evidence="4">
    <location>
        <begin position="32"/>
        <end position="151"/>
    </location>
</feature>
<keyword evidence="6" id="KW-1185">Reference proteome</keyword>
<accession>A0A9Q0GQM3</accession>
<dbReference type="Gene3D" id="2.30.180.10">
    <property type="entry name" value="FAS1 domain"/>
    <property type="match status" value="1"/>
</dbReference>
<dbReference type="Proteomes" id="UP001141806">
    <property type="component" value="Unassembled WGS sequence"/>
</dbReference>
<gene>
    <name evidence="5" type="ORF">NE237_029143</name>
</gene>
<dbReference type="PANTHER" id="PTHR33985">
    <property type="entry name" value="OS02G0491300 PROTEIN-RELATED"/>
    <property type="match status" value="1"/>
</dbReference>
<sequence length="365" mass="39460">MASFLRSFKLLAISFVFLLSVSMDVGGIPEHELFAMVSALRSKGYHLFGNALMTSDIHYEILLGSSLTFFAPTDSALFALDMTTTASDYVQTLRIHIVPRRFSVLFLHSLPYGSSLPTLLPHHQIFISEDRTLDSNLLTVNGVDVVFPGLFYSRDIAVHGLSSILLLRHRRHSPIGYGQALPQSTANSTTNDTKTLSPIKKVADLDGISPAFSPDCISVDRCLSPAETPIANPPKDVQIAPVHGSQACEPSYDQCLSDSAEIPTANPPEEGSPVNLEGHLFKDFIPPVTPAVMPPDDRLPVDYSSKADSPDTHPNLEVHSALAAEYSMSKSGGAPVEICGGKYEEGMTMNKGIRTDNPYCSVAGD</sequence>
<organism evidence="5 6">
    <name type="scientific">Protea cynaroides</name>
    <dbReference type="NCBI Taxonomy" id="273540"/>
    <lineage>
        <taxon>Eukaryota</taxon>
        <taxon>Viridiplantae</taxon>
        <taxon>Streptophyta</taxon>
        <taxon>Embryophyta</taxon>
        <taxon>Tracheophyta</taxon>
        <taxon>Spermatophyta</taxon>
        <taxon>Magnoliopsida</taxon>
        <taxon>Proteales</taxon>
        <taxon>Proteaceae</taxon>
        <taxon>Protea</taxon>
    </lineage>
</organism>
<evidence type="ECO:0000256" key="1">
    <source>
        <dbReference type="ARBA" id="ARBA00007843"/>
    </source>
</evidence>
<evidence type="ECO:0000313" key="6">
    <source>
        <dbReference type="Proteomes" id="UP001141806"/>
    </source>
</evidence>
<evidence type="ECO:0000313" key="5">
    <source>
        <dbReference type="EMBL" id="KAJ4952311.1"/>
    </source>
</evidence>
<reference evidence="5" key="1">
    <citation type="journal article" date="2023" name="Plant J.">
        <title>The genome of the king protea, Protea cynaroides.</title>
        <authorList>
            <person name="Chang J."/>
            <person name="Duong T.A."/>
            <person name="Schoeman C."/>
            <person name="Ma X."/>
            <person name="Roodt D."/>
            <person name="Barker N."/>
            <person name="Li Z."/>
            <person name="Van de Peer Y."/>
            <person name="Mizrachi E."/>
        </authorList>
    </citation>
    <scope>NUCLEOTIDE SEQUENCE</scope>
    <source>
        <tissue evidence="5">Young leaves</tissue>
    </source>
</reference>
<dbReference type="Pfam" id="PF02469">
    <property type="entry name" value="Fasciclin"/>
    <property type="match status" value="1"/>
</dbReference>
<feature type="chain" id="PRO_5040239384" description="FAS1 domain-containing protein" evidence="3">
    <location>
        <begin position="28"/>
        <end position="365"/>
    </location>
</feature>
<dbReference type="EMBL" id="JAMYWD010000012">
    <property type="protein sequence ID" value="KAJ4952311.1"/>
    <property type="molecule type" value="Genomic_DNA"/>
</dbReference>
<dbReference type="SUPFAM" id="SSF82153">
    <property type="entry name" value="FAS1 domain"/>
    <property type="match status" value="1"/>
</dbReference>
<comment type="caution">
    <text evidence="5">The sequence shown here is derived from an EMBL/GenBank/DDBJ whole genome shotgun (WGS) entry which is preliminary data.</text>
</comment>
<name>A0A9Q0GQM3_9MAGN</name>
<comment type="similarity">
    <text evidence="1">Belongs to the fasciclin-like AGP family.</text>
</comment>
<dbReference type="InterPro" id="IPR052806">
    <property type="entry name" value="Fasciclin-like_AGP"/>
</dbReference>
<evidence type="ECO:0000256" key="2">
    <source>
        <dbReference type="SAM" id="MobiDB-lite"/>
    </source>
</evidence>
<feature type="signal peptide" evidence="3">
    <location>
        <begin position="1"/>
        <end position="27"/>
    </location>
</feature>
<dbReference type="PANTHER" id="PTHR33985:SF15">
    <property type="entry name" value="FASCICLIN-LIKE ARABINOGALACTAN PROTEIN 19"/>
    <property type="match status" value="1"/>
</dbReference>
<dbReference type="PROSITE" id="PS50213">
    <property type="entry name" value="FAS1"/>
    <property type="match status" value="1"/>
</dbReference>
<evidence type="ECO:0000256" key="3">
    <source>
        <dbReference type="SAM" id="SignalP"/>
    </source>
</evidence>
<dbReference type="InterPro" id="IPR000782">
    <property type="entry name" value="FAS1_domain"/>
</dbReference>
<proteinExistence type="inferred from homology"/>
<dbReference type="InterPro" id="IPR036378">
    <property type="entry name" value="FAS1_dom_sf"/>
</dbReference>